<gene>
    <name evidence="1" type="ORF">RPERSI_LOCUS26342</name>
</gene>
<evidence type="ECO:0000313" key="1">
    <source>
        <dbReference type="EMBL" id="CAG8824838.1"/>
    </source>
</evidence>
<dbReference type="Proteomes" id="UP000789920">
    <property type="component" value="Unassembled WGS sequence"/>
</dbReference>
<comment type="caution">
    <text evidence="1">The sequence shown here is derived from an EMBL/GenBank/DDBJ whole genome shotgun (WGS) entry which is preliminary data.</text>
</comment>
<organism evidence="1 2">
    <name type="scientific">Racocetra persica</name>
    <dbReference type="NCBI Taxonomy" id="160502"/>
    <lineage>
        <taxon>Eukaryota</taxon>
        <taxon>Fungi</taxon>
        <taxon>Fungi incertae sedis</taxon>
        <taxon>Mucoromycota</taxon>
        <taxon>Glomeromycotina</taxon>
        <taxon>Glomeromycetes</taxon>
        <taxon>Diversisporales</taxon>
        <taxon>Gigasporaceae</taxon>
        <taxon>Racocetra</taxon>
    </lineage>
</organism>
<feature type="non-terminal residue" evidence="1">
    <location>
        <position position="1"/>
    </location>
</feature>
<proteinExistence type="predicted"/>
<keyword evidence="2" id="KW-1185">Reference proteome</keyword>
<sequence length="207" mass="23952">EEIQHIKNSTVPENTRKTIDNWVRILNNWRENVGYNYSIETIQNKPQLEQEMIEFVCGIRKLKDGEKYAPSSLHNAINCLAMYLLDNSLNINKYNLARKVAQHHDPLTTTEIQTIFAHEATSISYPQGLQYRIFMWCCLLFASQGGEHGEMHVSQFVFTSNDSLTISVPPDPEGLLGPIHNIKLYIEHRPTNFTCDYLYLKINKHSK</sequence>
<reference evidence="1" key="1">
    <citation type="submission" date="2021-06" db="EMBL/GenBank/DDBJ databases">
        <authorList>
            <person name="Kallberg Y."/>
            <person name="Tangrot J."/>
            <person name="Rosling A."/>
        </authorList>
    </citation>
    <scope>NUCLEOTIDE SEQUENCE</scope>
    <source>
        <strain evidence="1">MA461A</strain>
    </source>
</reference>
<protein>
    <submittedName>
        <fullName evidence="1">31275_t:CDS:1</fullName>
    </submittedName>
</protein>
<dbReference type="EMBL" id="CAJVQC010089562">
    <property type="protein sequence ID" value="CAG8824838.1"/>
    <property type="molecule type" value="Genomic_DNA"/>
</dbReference>
<feature type="non-terminal residue" evidence="1">
    <location>
        <position position="207"/>
    </location>
</feature>
<evidence type="ECO:0000313" key="2">
    <source>
        <dbReference type="Proteomes" id="UP000789920"/>
    </source>
</evidence>
<name>A0ACA9S315_9GLOM</name>
<accession>A0ACA9S315</accession>